<dbReference type="EMBL" id="JAVDTF010000002">
    <property type="protein sequence ID" value="MDR6784126.1"/>
    <property type="molecule type" value="Genomic_DNA"/>
</dbReference>
<dbReference type="Proteomes" id="UP001246858">
    <property type="component" value="Unassembled WGS sequence"/>
</dbReference>
<sequence length="122" mass="13781">MIAENTQTQMRKGIIEYCVLLIISRGEIYASDIIAELKQARLLVVEGTLYPLLTRLKNNGLLSYNWVESTSGPPRKYYMLTEDGKAILKQLDATWQELEYAVNTSRKVADQESKGPVNPTNS</sequence>
<comment type="caution">
    <text evidence="1">The sequence shown here is derived from an EMBL/GenBank/DDBJ whole genome shotgun (WGS) entry which is preliminary data.</text>
</comment>
<organism evidence="1 2">
    <name type="scientific">Pedobacter africanus</name>
    <dbReference type="NCBI Taxonomy" id="151894"/>
    <lineage>
        <taxon>Bacteria</taxon>
        <taxon>Pseudomonadati</taxon>
        <taxon>Bacteroidota</taxon>
        <taxon>Sphingobacteriia</taxon>
        <taxon>Sphingobacteriales</taxon>
        <taxon>Sphingobacteriaceae</taxon>
        <taxon>Pedobacter</taxon>
    </lineage>
</organism>
<name>A0ACC6KYH8_9SPHI</name>
<keyword evidence="2" id="KW-1185">Reference proteome</keyword>
<evidence type="ECO:0000313" key="1">
    <source>
        <dbReference type="EMBL" id="MDR6784126.1"/>
    </source>
</evidence>
<protein>
    <submittedName>
        <fullName evidence="1">PadR family transcriptional regulator PadR</fullName>
    </submittedName>
</protein>
<reference evidence="1" key="1">
    <citation type="submission" date="2023-07" db="EMBL/GenBank/DDBJ databases">
        <title>Sorghum-associated microbial communities from plants grown in Nebraska, USA.</title>
        <authorList>
            <person name="Schachtman D."/>
        </authorList>
    </citation>
    <scope>NUCLEOTIDE SEQUENCE</scope>
    <source>
        <strain evidence="1">2697</strain>
    </source>
</reference>
<gene>
    <name evidence="1" type="ORF">J2X78_002691</name>
</gene>
<proteinExistence type="predicted"/>
<accession>A0ACC6KYH8</accession>
<evidence type="ECO:0000313" key="2">
    <source>
        <dbReference type="Proteomes" id="UP001246858"/>
    </source>
</evidence>